<evidence type="ECO:0000313" key="2">
    <source>
        <dbReference type="EMBL" id="KAF2687560.1"/>
    </source>
</evidence>
<proteinExistence type="predicted"/>
<accession>A0A6G1JBF8</accession>
<protein>
    <submittedName>
        <fullName evidence="2">Uncharacterized protein</fullName>
    </submittedName>
</protein>
<organism evidence="2 3">
    <name type="scientific">Lentithecium fluviatile CBS 122367</name>
    <dbReference type="NCBI Taxonomy" id="1168545"/>
    <lineage>
        <taxon>Eukaryota</taxon>
        <taxon>Fungi</taxon>
        <taxon>Dikarya</taxon>
        <taxon>Ascomycota</taxon>
        <taxon>Pezizomycotina</taxon>
        <taxon>Dothideomycetes</taxon>
        <taxon>Pleosporomycetidae</taxon>
        <taxon>Pleosporales</taxon>
        <taxon>Massarineae</taxon>
        <taxon>Lentitheciaceae</taxon>
        <taxon>Lentithecium</taxon>
    </lineage>
</organism>
<dbReference type="AlphaFoldDB" id="A0A6G1JBF8"/>
<dbReference type="Proteomes" id="UP000799291">
    <property type="component" value="Unassembled WGS sequence"/>
</dbReference>
<evidence type="ECO:0000256" key="1">
    <source>
        <dbReference type="SAM" id="MobiDB-lite"/>
    </source>
</evidence>
<gene>
    <name evidence="2" type="ORF">K458DRAFT_192059</name>
</gene>
<reference evidence="2" key="1">
    <citation type="journal article" date="2020" name="Stud. Mycol.">
        <title>101 Dothideomycetes genomes: a test case for predicting lifestyles and emergence of pathogens.</title>
        <authorList>
            <person name="Haridas S."/>
            <person name="Albert R."/>
            <person name="Binder M."/>
            <person name="Bloem J."/>
            <person name="Labutti K."/>
            <person name="Salamov A."/>
            <person name="Andreopoulos B."/>
            <person name="Baker S."/>
            <person name="Barry K."/>
            <person name="Bills G."/>
            <person name="Bluhm B."/>
            <person name="Cannon C."/>
            <person name="Castanera R."/>
            <person name="Culley D."/>
            <person name="Daum C."/>
            <person name="Ezra D."/>
            <person name="Gonzalez J."/>
            <person name="Henrissat B."/>
            <person name="Kuo A."/>
            <person name="Liang C."/>
            <person name="Lipzen A."/>
            <person name="Lutzoni F."/>
            <person name="Magnuson J."/>
            <person name="Mondo S."/>
            <person name="Nolan M."/>
            <person name="Ohm R."/>
            <person name="Pangilinan J."/>
            <person name="Park H.-J."/>
            <person name="Ramirez L."/>
            <person name="Alfaro M."/>
            <person name="Sun H."/>
            <person name="Tritt A."/>
            <person name="Yoshinaga Y."/>
            <person name="Zwiers L.-H."/>
            <person name="Turgeon B."/>
            <person name="Goodwin S."/>
            <person name="Spatafora J."/>
            <person name="Crous P."/>
            <person name="Grigoriev I."/>
        </authorList>
    </citation>
    <scope>NUCLEOTIDE SEQUENCE</scope>
    <source>
        <strain evidence="2">CBS 122367</strain>
    </source>
</reference>
<feature type="compositionally biased region" description="Polar residues" evidence="1">
    <location>
        <begin position="10"/>
        <end position="40"/>
    </location>
</feature>
<keyword evidence="3" id="KW-1185">Reference proteome</keyword>
<evidence type="ECO:0000313" key="3">
    <source>
        <dbReference type="Proteomes" id="UP000799291"/>
    </source>
</evidence>
<name>A0A6G1JBF8_9PLEO</name>
<sequence>MHIRQRCVTRTRQPPSHQEPQQYTLLTSSHQTDTSSSPTHQQDHQNFTRDAVVT</sequence>
<dbReference type="EMBL" id="MU005575">
    <property type="protein sequence ID" value="KAF2687560.1"/>
    <property type="molecule type" value="Genomic_DNA"/>
</dbReference>
<feature type="region of interest" description="Disordered" evidence="1">
    <location>
        <begin position="1"/>
        <end position="54"/>
    </location>
</feature>